<dbReference type="RefSeq" id="WP_069574768.1">
    <property type="nucleotide sequence ID" value="NZ_FOAK01000004.1"/>
</dbReference>
<gene>
    <name evidence="1" type="ORF">SAMN05216439_1365</name>
</gene>
<dbReference type="STRING" id="190974.SAMN05216439_1365"/>
<proteinExistence type="predicted"/>
<evidence type="ECO:0000313" key="2">
    <source>
        <dbReference type="Proteomes" id="UP000199506"/>
    </source>
</evidence>
<dbReference type="Pfam" id="PF19769">
    <property type="entry name" value="CPxCG_zf"/>
    <property type="match status" value="1"/>
</dbReference>
<protein>
    <submittedName>
        <fullName evidence="1">Uncharacterized Zn-finger protein</fullName>
    </submittedName>
</protein>
<sequence length="209" mass="23599">MECPICGSDNVEILNAKQKSSKKKLMEEYLLKCEDCGHVFKDIFSAKKPKPYRLIISAHDKSHKTTIDLSPSDELKSGDVLLSDLGQVEVTSIEVGDKRVNKAKIEDINTIWAASTEIPARIGFSVDLHGEVDSYKLDLERDFEIAPGDIVKIDKHIVKVHVIKTKDRKLTSGFAKAEVIKRVYSKPVKFNNFDYDLTKDIFKKTKKSS</sequence>
<dbReference type="PANTHER" id="PTHR42195:SF1">
    <property type="entry name" value="ZINC FINGER PROTEIN"/>
    <property type="match status" value="1"/>
</dbReference>
<evidence type="ECO:0000313" key="1">
    <source>
        <dbReference type="EMBL" id="SEK71147.1"/>
    </source>
</evidence>
<name>A0A1H7JB69_9EURY</name>
<dbReference type="OrthoDB" id="23364at2157"/>
<dbReference type="EMBL" id="FOAK01000004">
    <property type="protein sequence ID" value="SEK71147.1"/>
    <property type="molecule type" value="Genomic_DNA"/>
</dbReference>
<dbReference type="PIRSF" id="PIRSF015877">
    <property type="entry name" value="UCP015877"/>
    <property type="match status" value="1"/>
</dbReference>
<dbReference type="PANTHER" id="PTHR42195">
    <property type="entry name" value="UCP015877 FAMILY PROTEIN"/>
    <property type="match status" value="1"/>
</dbReference>
<accession>A0A1H7JB69</accession>
<reference evidence="1 2" key="1">
    <citation type="submission" date="2016-10" db="EMBL/GenBank/DDBJ databases">
        <authorList>
            <person name="de Groot N.N."/>
        </authorList>
    </citation>
    <scope>NUCLEOTIDE SEQUENCE [LARGE SCALE GENOMIC DNA]</scope>
    <source>
        <strain evidence="1 2">DSM 11978</strain>
    </source>
</reference>
<dbReference type="InterPro" id="IPR012041">
    <property type="entry name" value="Znf_CPxCG-like"/>
</dbReference>
<organism evidence="1 2">
    <name type="scientific">Methanobrevibacter gottschalkii</name>
    <dbReference type="NCBI Taxonomy" id="190974"/>
    <lineage>
        <taxon>Archaea</taxon>
        <taxon>Methanobacteriati</taxon>
        <taxon>Methanobacteriota</taxon>
        <taxon>Methanomada group</taxon>
        <taxon>Methanobacteria</taxon>
        <taxon>Methanobacteriales</taxon>
        <taxon>Methanobacteriaceae</taxon>
        <taxon>Methanobrevibacter</taxon>
    </lineage>
</organism>
<dbReference type="Proteomes" id="UP000199506">
    <property type="component" value="Unassembled WGS sequence"/>
</dbReference>
<dbReference type="AlphaFoldDB" id="A0A1H7JB69"/>